<dbReference type="GeneID" id="87616411"/>
<dbReference type="PIRSF" id="PIRSF037778">
    <property type="entry name" value="UCP037778_transp_RibU"/>
    <property type="match status" value="1"/>
</dbReference>
<comment type="caution">
    <text evidence="10">The sequence shown here is derived from an EMBL/GenBank/DDBJ whole genome shotgun (WGS) entry which is preliminary data.</text>
</comment>
<sequence length="196" mass="21919">MNRKKMNVRKFVLIGMMSSLSFVLMLVQFPLPVFPTFLKLDFSDLPALITALILGPVAGILVELIKNILDYFVMSSETGIPVGHIANFIAGTAFILPAYFIYNKFKSKQGMVVGLISSVLVMSVALSVFNYFVLLPVYMKLMAIDPMSSAEMRGYIISLILPFNLVKGIIVSGLFMIIYAKMKVWITKQAQYRRVA</sequence>
<dbReference type="PANTHER" id="PTHR38438:SF1">
    <property type="entry name" value="RIBOFLAVIN TRANSPORTER RIBU"/>
    <property type="match status" value="1"/>
</dbReference>
<dbReference type="Proteomes" id="UP000288024">
    <property type="component" value="Unassembled WGS sequence"/>
</dbReference>
<evidence type="ECO:0000256" key="1">
    <source>
        <dbReference type="ARBA" id="ARBA00004651"/>
    </source>
</evidence>
<organism evidence="10 11">
    <name type="scientific">Niallia taxi</name>
    <dbReference type="NCBI Taxonomy" id="2499688"/>
    <lineage>
        <taxon>Bacteria</taxon>
        <taxon>Bacillati</taxon>
        <taxon>Bacillota</taxon>
        <taxon>Bacilli</taxon>
        <taxon>Bacillales</taxon>
        <taxon>Bacillaceae</taxon>
        <taxon>Niallia</taxon>
    </lineage>
</organism>
<comment type="subcellular location">
    <subcellularLocation>
        <location evidence="1">Cell membrane</location>
        <topology evidence="1">Multi-pass membrane protein</topology>
    </subcellularLocation>
</comment>
<feature type="transmembrane region" description="Helical" evidence="9">
    <location>
        <begin position="155"/>
        <end position="179"/>
    </location>
</feature>
<accession>A0A3S2UGX6</accession>
<evidence type="ECO:0000256" key="9">
    <source>
        <dbReference type="SAM" id="Phobius"/>
    </source>
</evidence>
<dbReference type="Gene3D" id="1.10.1760.20">
    <property type="match status" value="1"/>
</dbReference>
<evidence type="ECO:0000313" key="10">
    <source>
        <dbReference type="EMBL" id="RVT65365.1"/>
    </source>
</evidence>
<gene>
    <name evidence="10" type="ORF">EM808_07640</name>
</gene>
<feature type="transmembrane region" description="Helical" evidence="9">
    <location>
        <begin position="114"/>
        <end position="134"/>
    </location>
</feature>
<dbReference type="InterPro" id="IPR025720">
    <property type="entry name" value="RibU"/>
</dbReference>
<evidence type="ECO:0000256" key="3">
    <source>
        <dbReference type="ARBA" id="ARBA00022448"/>
    </source>
</evidence>
<keyword evidence="6 9" id="KW-1133">Transmembrane helix</keyword>
<feature type="transmembrane region" description="Helical" evidence="9">
    <location>
        <begin position="12"/>
        <end position="33"/>
    </location>
</feature>
<dbReference type="InterPro" id="IPR024529">
    <property type="entry name" value="ECF_trnsprt_substrate-spec"/>
</dbReference>
<evidence type="ECO:0000256" key="4">
    <source>
        <dbReference type="ARBA" id="ARBA00022475"/>
    </source>
</evidence>
<feature type="transmembrane region" description="Helical" evidence="9">
    <location>
        <begin position="85"/>
        <end position="102"/>
    </location>
</feature>
<evidence type="ECO:0000256" key="6">
    <source>
        <dbReference type="ARBA" id="ARBA00022989"/>
    </source>
</evidence>
<comment type="function">
    <text evidence="8">Probably a riboflavin-binding protein that interacts with the energy-coupling factor (ECF) ABC-transporter complex.</text>
</comment>
<name>A0A3S2UGX6_9BACI</name>
<evidence type="ECO:0000256" key="8">
    <source>
        <dbReference type="PIRNR" id="PIRNR037778"/>
    </source>
</evidence>
<dbReference type="RefSeq" id="WP_127737584.1">
    <property type="nucleotide sequence ID" value="NZ_CAJCKN010000036.1"/>
</dbReference>
<reference evidence="10 11" key="1">
    <citation type="submission" date="2019-01" db="EMBL/GenBank/DDBJ databases">
        <title>Bacillus sp. M5HDSG1-1, whole genome shotgun sequence.</title>
        <authorList>
            <person name="Tuo L."/>
        </authorList>
    </citation>
    <scope>NUCLEOTIDE SEQUENCE [LARGE SCALE GENOMIC DNA]</scope>
    <source>
        <strain evidence="10 11">M5HDSG1-1</strain>
    </source>
</reference>
<evidence type="ECO:0000256" key="2">
    <source>
        <dbReference type="ARBA" id="ARBA00005540"/>
    </source>
</evidence>
<comment type="similarity">
    <text evidence="2 8">Belongs to the prokaryotic riboflavin transporter (P-RFT) (TC 2.A.87) family.</text>
</comment>
<keyword evidence="3 8" id="KW-0813">Transport</keyword>
<feature type="transmembrane region" description="Helical" evidence="9">
    <location>
        <begin position="45"/>
        <end position="65"/>
    </location>
</feature>
<evidence type="ECO:0000256" key="7">
    <source>
        <dbReference type="ARBA" id="ARBA00023136"/>
    </source>
</evidence>
<dbReference type="AlphaFoldDB" id="A0A3S2UGX6"/>
<dbReference type="PANTHER" id="PTHR38438">
    <property type="entry name" value="RIBOFLAVIN TRANSPORTER RIBU"/>
    <property type="match status" value="1"/>
</dbReference>
<dbReference type="GO" id="GO:0005886">
    <property type="term" value="C:plasma membrane"/>
    <property type="evidence" value="ECO:0007669"/>
    <property type="project" value="UniProtKB-SubCell"/>
</dbReference>
<dbReference type="EMBL" id="RZTZ01000002">
    <property type="protein sequence ID" value="RVT65365.1"/>
    <property type="molecule type" value="Genomic_DNA"/>
</dbReference>
<dbReference type="Pfam" id="PF12822">
    <property type="entry name" value="ECF_trnsprt"/>
    <property type="match status" value="1"/>
</dbReference>
<proteinExistence type="inferred from homology"/>
<keyword evidence="11" id="KW-1185">Reference proteome</keyword>
<keyword evidence="4 8" id="KW-1003">Cell membrane</keyword>
<keyword evidence="7 8" id="KW-0472">Membrane</keyword>
<evidence type="ECO:0000313" key="11">
    <source>
        <dbReference type="Proteomes" id="UP000288024"/>
    </source>
</evidence>
<keyword evidence="5 9" id="KW-0812">Transmembrane</keyword>
<dbReference type="GO" id="GO:0032217">
    <property type="term" value="F:riboflavin transmembrane transporter activity"/>
    <property type="evidence" value="ECO:0007669"/>
    <property type="project" value="UniProtKB-UniRule"/>
</dbReference>
<evidence type="ECO:0000256" key="5">
    <source>
        <dbReference type="ARBA" id="ARBA00022692"/>
    </source>
</evidence>
<protein>
    <recommendedName>
        <fullName evidence="8">Riboflavin transporter</fullName>
    </recommendedName>
</protein>